<evidence type="ECO:0000313" key="5">
    <source>
        <dbReference type="EMBL" id="MRN52079.1"/>
    </source>
</evidence>
<sequence length="297" mass="34617">MYEHRYRELKLHGQPEFPLHIYRVEHQTNVHSILPVHWHNEMEIIYLAKGRATFNIESREFTIQAGDALIVHPGELHSGIDTVCGGTCYYSIVFKLSWLSSPHPDRVQELFLDPVLQGTARLPGLLSAANEPYSKLLDCVRELLSRYERQSTAYEMSLKALLQLFIADIYHYGLMEINSAPGTRHGREYNRQIKQVLAYMEEHFRDKLELDQLASVVSLSRSHFCKFFKTQTGMRPMEYLNYIRISQAANLLRSGSYNILEAALESGYQHVSYFSKWFKYYMHMTPSDYRARYSSGL</sequence>
<keyword evidence="1" id="KW-0805">Transcription regulation</keyword>
<dbReference type="Gene3D" id="1.10.10.60">
    <property type="entry name" value="Homeodomain-like"/>
    <property type="match status" value="2"/>
</dbReference>
<comment type="caution">
    <text evidence="5">The sequence shown here is derived from an EMBL/GenBank/DDBJ whole genome shotgun (WGS) entry which is preliminary data.</text>
</comment>
<protein>
    <submittedName>
        <fullName evidence="5">Helix-turn-helix domain-containing protein</fullName>
    </submittedName>
</protein>
<dbReference type="InterPro" id="IPR037923">
    <property type="entry name" value="HTH-like"/>
</dbReference>
<dbReference type="Proteomes" id="UP000463051">
    <property type="component" value="Unassembled WGS sequence"/>
</dbReference>
<dbReference type="GO" id="GO:0003700">
    <property type="term" value="F:DNA-binding transcription factor activity"/>
    <property type="evidence" value="ECO:0007669"/>
    <property type="project" value="InterPro"/>
</dbReference>
<dbReference type="InterPro" id="IPR014710">
    <property type="entry name" value="RmlC-like_jellyroll"/>
</dbReference>
<evidence type="ECO:0000256" key="1">
    <source>
        <dbReference type="ARBA" id="ARBA00023015"/>
    </source>
</evidence>
<feature type="domain" description="HTH araC/xylS-type" evidence="4">
    <location>
        <begin position="194"/>
        <end position="292"/>
    </location>
</feature>
<dbReference type="SMART" id="SM00342">
    <property type="entry name" value="HTH_ARAC"/>
    <property type="match status" value="1"/>
</dbReference>
<organism evidence="5 6">
    <name type="scientific">Paenibacillus monticola</name>
    <dbReference type="NCBI Taxonomy" id="2666075"/>
    <lineage>
        <taxon>Bacteria</taxon>
        <taxon>Bacillati</taxon>
        <taxon>Bacillota</taxon>
        <taxon>Bacilli</taxon>
        <taxon>Bacillales</taxon>
        <taxon>Paenibacillaceae</taxon>
        <taxon>Paenibacillus</taxon>
    </lineage>
</organism>
<dbReference type="InterPro" id="IPR018060">
    <property type="entry name" value="HTH_AraC"/>
</dbReference>
<keyword evidence="3" id="KW-0804">Transcription</keyword>
<evidence type="ECO:0000256" key="2">
    <source>
        <dbReference type="ARBA" id="ARBA00023125"/>
    </source>
</evidence>
<dbReference type="InterPro" id="IPR003313">
    <property type="entry name" value="AraC-bd"/>
</dbReference>
<dbReference type="Pfam" id="PF02311">
    <property type="entry name" value="AraC_binding"/>
    <property type="match status" value="1"/>
</dbReference>
<dbReference type="InterPro" id="IPR009057">
    <property type="entry name" value="Homeodomain-like_sf"/>
</dbReference>
<accession>A0A7X2H1X8</accession>
<reference evidence="5 6" key="1">
    <citation type="submission" date="2019-11" db="EMBL/GenBank/DDBJ databases">
        <title>Paenibacillus monticola sp. nov., a novel PGPR strain isolated from mountain sample in China.</title>
        <authorList>
            <person name="Zhao Q."/>
            <person name="Li H.-P."/>
            <person name="Zhang J.-L."/>
        </authorList>
    </citation>
    <scope>NUCLEOTIDE SEQUENCE [LARGE SCALE GENOMIC DNA]</scope>
    <source>
        <strain evidence="5 6">LC-T2</strain>
    </source>
</reference>
<keyword evidence="6" id="KW-1185">Reference proteome</keyword>
<dbReference type="PANTHER" id="PTHR43280:SF2">
    <property type="entry name" value="HTH-TYPE TRANSCRIPTIONAL REGULATOR EXSA"/>
    <property type="match status" value="1"/>
</dbReference>
<name>A0A7X2H1X8_9BACL</name>
<dbReference type="SUPFAM" id="SSF46689">
    <property type="entry name" value="Homeodomain-like"/>
    <property type="match status" value="2"/>
</dbReference>
<dbReference type="GO" id="GO:0043565">
    <property type="term" value="F:sequence-specific DNA binding"/>
    <property type="evidence" value="ECO:0007669"/>
    <property type="project" value="InterPro"/>
</dbReference>
<keyword evidence="2" id="KW-0238">DNA-binding</keyword>
<dbReference type="SUPFAM" id="SSF51215">
    <property type="entry name" value="Regulatory protein AraC"/>
    <property type="match status" value="1"/>
</dbReference>
<dbReference type="Gene3D" id="2.60.120.10">
    <property type="entry name" value="Jelly Rolls"/>
    <property type="match status" value="1"/>
</dbReference>
<evidence type="ECO:0000313" key="6">
    <source>
        <dbReference type="Proteomes" id="UP000463051"/>
    </source>
</evidence>
<evidence type="ECO:0000256" key="3">
    <source>
        <dbReference type="ARBA" id="ARBA00023163"/>
    </source>
</evidence>
<dbReference type="Pfam" id="PF12833">
    <property type="entry name" value="HTH_18"/>
    <property type="match status" value="1"/>
</dbReference>
<dbReference type="RefSeq" id="WP_154117069.1">
    <property type="nucleotide sequence ID" value="NZ_WJXB01000001.1"/>
</dbReference>
<dbReference type="EMBL" id="WJXB01000001">
    <property type="protein sequence ID" value="MRN52079.1"/>
    <property type="molecule type" value="Genomic_DNA"/>
</dbReference>
<dbReference type="PANTHER" id="PTHR43280">
    <property type="entry name" value="ARAC-FAMILY TRANSCRIPTIONAL REGULATOR"/>
    <property type="match status" value="1"/>
</dbReference>
<dbReference type="PROSITE" id="PS01124">
    <property type="entry name" value="HTH_ARAC_FAMILY_2"/>
    <property type="match status" value="1"/>
</dbReference>
<proteinExistence type="predicted"/>
<gene>
    <name evidence="5" type="ORF">GJB61_03590</name>
</gene>
<dbReference type="AlphaFoldDB" id="A0A7X2H1X8"/>
<evidence type="ECO:0000259" key="4">
    <source>
        <dbReference type="PROSITE" id="PS01124"/>
    </source>
</evidence>